<dbReference type="InterPro" id="IPR028325">
    <property type="entry name" value="VG_K_chnl"/>
</dbReference>
<sequence length="513" mass="57225">MSHPAEGSQKVQVEHSAETSIFLRSFADIEARLDELSDQVNACLQELLGLKRSARPSRFKQRERGSHRHRDSVLPVIPSGRPSTEAEPACLLHTQTLGQRPSRRQLGSSLSSFASNSTVSEESRGHSRMSTMSNPVSLRNEMVSFKEDGKPQVLEYTPSEWKDNRRRANPVRKVDLKIAWQIHAKELKKQAAADEETRPIMRLIYRSRCDHLWEMLDDPDSSCSAWAVSQFLKGLVLVSLILSLLVTAQEPLLDVTTSAVLETGFDAIFLMEFLCRCVSSPSKRIYVRDPFSWCDMLAALGLPLRASAGFVLQPLSSLEAPSVQQVLLLLFVPILRFLKLIRYFESFHLLVDAGKNSIAALPVLFYTMAVITLVSSSAIYLAESRDNIPSLPHSIWLALVTMTTVGYGDYAPKSTGGYFVVATLTGVSMLFLALPVGIIGHVFTACWESRAQVLLMNRVRKCLIKWGYTIKDLKILVEYVDADGDGTLNLPEFIELIRQMRIGLSSASWPQGP</sequence>
<evidence type="ECO:0000256" key="1">
    <source>
        <dbReference type="ARBA" id="ARBA00004141"/>
    </source>
</evidence>
<evidence type="ECO:0000256" key="11">
    <source>
        <dbReference type="ARBA" id="ARBA00023136"/>
    </source>
</evidence>
<evidence type="ECO:0000256" key="4">
    <source>
        <dbReference type="ARBA" id="ARBA00022692"/>
    </source>
</evidence>
<keyword evidence="10" id="KW-0406">Ion transport</keyword>
<name>A0A812LVJ1_9DINO</name>
<keyword evidence="12" id="KW-0407">Ion channel</keyword>
<comment type="subcellular location">
    <subcellularLocation>
        <location evidence="1">Membrane</location>
        <topology evidence="1">Multi-pass membrane protein</topology>
    </subcellularLocation>
</comment>
<evidence type="ECO:0000256" key="15">
    <source>
        <dbReference type="SAM" id="Phobius"/>
    </source>
</evidence>
<dbReference type="PANTHER" id="PTHR11537">
    <property type="entry name" value="VOLTAGE-GATED POTASSIUM CHANNEL"/>
    <property type="match status" value="1"/>
</dbReference>
<dbReference type="SUPFAM" id="SSF47473">
    <property type="entry name" value="EF-hand"/>
    <property type="match status" value="1"/>
</dbReference>
<dbReference type="InterPro" id="IPR011992">
    <property type="entry name" value="EF-hand-dom_pair"/>
</dbReference>
<evidence type="ECO:0000313" key="18">
    <source>
        <dbReference type="Proteomes" id="UP000604046"/>
    </source>
</evidence>
<keyword evidence="18" id="KW-1185">Reference proteome</keyword>
<evidence type="ECO:0000256" key="9">
    <source>
        <dbReference type="ARBA" id="ARBA00022989"/>
    </source>
</evidence>
<accession>A0A812LVJ1</accession>
<dbReference type="SUPFAM" id="SSF81324">
    <property type="entry name" value="Voltage-gated potassium channels"/>
    <property type="match status" value="1"/>
</dbReference>
<feature type="transmembrane region" description="Helical" evidence="15">
    <location>
        <begin position="394"/>
        <end position="411"/>
    </location>
</feature>
<dbReference type="Gene3D" id="1.10.287.70">
    <property type="match status" value="1"/>
</dbReference>
<keyword evidence="3" id="KW-0633">Potassium transport</keyword>
<dbReference type="EMBL" id="CAJNDS010001112">
    <property type="protein sequence ID" value="CAE7247568.1"/>
    <property type="molecule type" value="Genomic_DNA"/>
</dbReference>
<dbReference type="PROSITE" id="PS50222">
    <property type="entry name" value="EF_HAND_2"/>
    <property type="match status" value="1"/>
</dbReference>
<dbReference type="Gene3D" id="1.20.120.350">
    <property type="entry name" value="Voltage-gated potassium channels. Chain C"/>
    <property type="match status" value="1"/>
</dbReference>
<feature type="compositionally biased region" description="Low complexity" evidence="14">
    <location>
        <begin position="108"/>
        <end position="120"/>
    </location>
</feature>
<evidence type="ECO:0000256" key="10">
    <source>
        <dbReference type="ARBA" id="ARBA00023065"/>
    </source>
</evidence>
<dbReference type="GO" id="GO:0008076">
    <property type="term" value="C:voltage-gated potassium channel complex"/>
    <property type="evidence" value="ECO:0007669"/>
    <property type="project" value="InterPro"/>
</dbReference>
<dbReference type="PROSITE" id="PS00018">
    <property type="entry name" value="EF_HAND_1"/>
    <property type="match status" value="1"/>
</dbReference>
<evidence type="ECO:0000256" key="2">
    <source>
        <dbReference type="ARBA" id="ARBA00022448"/>
    </source>
</evidence>
<evidence type="ECO:0000256" key="6">
    <source>
        <dbReference type="ARBA" id="ARBA00022837"/>
    </source>
</evidence>
<dbReference type="AlphaFoldDB" id="A0A812LVJ1"/>
<evidence type="ECO:0000256" key="13">
    <source>
        <dbReference type="SAM" id="Coils"/>
    </source>
</evidence>
<keyword evidence="2" id="KW-0813">Transport</keyword>
<evidence type="ECO:0000259" key="16">
    <source>
        <dbReference type="PROSITE" id="PS50222"/>
    </source>
</evidence>
<keyword evidence="6" id="KW-0106">Calcium</keyword>
<keyword evidence="9 15" id="KW-1133">Transmembrane helix</keyword>
<dbReference type="GO" id="GO:0005249">
    <property type="term" value="F:voltage-gated potassium channel activity"/>
    <property type="evidence" value="ECO:0007669"/>
    <property type="project" value="InterPro"/>
</dbReference>
<dbReference type="Proteomes" id="UP000604046">
    <property type="component" value="Unassembled WGS sequence"/>
</dbReference>
<reference evidence="17" key="1">
    <citation type="submission" date="2021-02" db="EMBL/GenBank/DDBJ databases">
        <authorList>
            <person name="Dougan E. K."/>
            <person name="Rhodes N."/>
            <person name="Thang M."/>
            <person name="Chan C."/>
        </authorList>
    </citation>
    <scope>NUCLEOTIDE SEQUENCE</scope>
</reference>
<dbReference type="PRINTS" id="PR00169">
    <property type="entry name" value="KCHANNEL"/>
</dbReference>
<dbReference type="InterPro" id="IPR027359">
    <property type="entry name" value="Volt_channel_dom_sf"/>
</dbReference>
<evidence type="ECO:0000256" key="14">
    <source>
        <dbReference type="SAM" id="MobiDB-lite"/>
    </source>
</evidence>
<dbReference type="InterPro" id="IPR005821">
    <property type="entry name" value="Ion_trans_dom"/>
</dbReference>
<dbReference type="GO" id="GO:0001508">
    <property type="term" value="P:action potential"/>
    <property type="evidence" value="ECO:0007669"/>
    <property type="project" value="TreeGrafter"/>
</dbReference>
<proteinExistence type="predicted"/>
<feature type="domain" description="EF-hand" evidence="16">
    <location>
        <begin position="468"/>
        <end position="503"/>
    </location>
</feature>
<dbReference type="InterPro" id="IPR018247">
    <property type="entry name" value="EF_Hand_1_Ca_BS"/>
</dbReference>
<organism evidence="17 18">
    <name type="scientific">Symbiodinium natans</name>
    <dbReference type="NCBI Taxonomy" id="878477"/>
    <lineage>
        <taxon>Eukaryota</taxon>
        <taxon>Sar</taxon>
        <taxon>Alveolata</taxon>
        <taxon>Dinophyceae</taxon>
        <taxon>Suessiales</taxon>
        <taxon>Symbiodiniaceae</taxon>
        <taxon>Symbiodinium</taxon>
    </lineage>
</organism>
<evidence type="ECO:0000256" key="5">
    <source>
        <dbReference type="ARBA" id="ARBA00022826"/>
    </source>
</evidence>
<gene>
    <name evidence="17" type="primary">KCNB2</name>
    <name evidence="17" type="ORF">SNAT2548_LOCUS11881</name>
</gene>
<feature type="transmembrane region" description="Helical" evidence="15">
    <location>
        <begin position="418"/>
        <end position="443"/>
    </location>
</feature>
<dbReference type="GO" id="GO:0005509">
    <property type="term" value="F:calcium ion binding"/>
    <property type="evidence" value="ECO:0007669"/>
    <property type="project" value="InterPro"/>
</dbReference>
<keyword evidence="7" id="KW-0851">Voltage-gated channel</keyword>
<dbReference type="Pfam" id="PF00520">
    <property type="entry name" value="Ion_trans"/>
    <property type="match status" value="1"/>
</dbReference>
<dbReference type="PANTHER" id="PTHR11537:SF254">
    <property type="entry name" value="POTASSIUM VOLTAGE-GATED CHANNEL PROTEIN SHAB"/>
    <property type="match status" value="1"/>
</dbReference>
<evidence type="ECO:0000256" key="3">
    <source>
        <dbReference type="ARBA" id="ARBA00022538"/>
    </source>
</evidence>
<keyword evidence="4 15" id="KW-0812">Transmembrane</keyword>
<comment type="caution">
    <text evidence="17">The sequence shown here is derived from an EMBL/GenBank/DDBJ whole genome shotgun (WGS) entry which is preliminary data.</text>
</comment>
<keyword evidence="5" id="KW-0631">Potassium channel</keyword>
<keyword evidence="13" id="KW-0175">Coiled coil</keyword>
<evidence type="ECO:0000256" key="7">
    <source>
        <dbReference type="ARBA" id="ARBA00022882"/>
    </source>
</evidence>
<keyword evidence="8" id="KW-0630">Potassium</keyword>
<evidence type="ECO:0000256" key="12">
    <source>
        <dbReference type="ARBA" id="ARBA00023303"/>
    </source>
</evidence>
<feature type="transmembrane region" description="Helical" evidence="15">
    <location>
        <begin position="359"/>
        <end position="382"/>
    </location>
</feature>
<dbReference type="InterPro" id="IPR002048">
    <property type="entry name" value="EF_hand_dom"/>
</dbReference>
<protein>
    <submittedName>
        <fullName evidence="17">KCNB2 protein</fullName>
    </submittedName>
</protein>
<evidence type="ECO:0000256" key="8">
    <source>
        <dbReference type="ARBA" id="ARBA00022958"/>
    </source>
</evidence>
<feature type="region of interest" description="Disordered" evidence="14">
    <location>
        <begin position="55"/>
        <end position="132"/>
    </location>
</feature>
<feature type="coiled-coil region" evidence="13">
    <location>
        <begin position="26"/>
        <end position="53"/>
    </location>
</feature>
<dbReference type="OrthoDB" id="433309at2759"/>
<feature type="compositionally biased region" description="Basic residues" evidence="14">
    <location>
        <begin position="55"/>
        <end position="70"/>
    </location>
</feature>
<evidence type="ECO:0000313" key="17">
    <source>
        <dbReference type="EMBL" id="CAE7247568.1"/>
    </source>
</evidence>
<keyword evidence="11 15" id="KW-0472">Membrane</keyword>